<evidence type="ECO:0000313" key="3">
    <source>
        <dbReference type="Proteomes" id="UP000249696"/>
    </source>
</evidence>
<keyword evidence="3" id="KW-1185">Reference proteome</keyword>
<accession>A0A327QNI2</accession>
<dbReference type="AlphaFoldDB" id="A0A327QNI2"/>
<comment type="caution">
    <text evidence="2">The sequence shown here is derived from an EMBL/GenBank/DDBJ whole genome shotgun (WGS) entry which is preliminary data.</text>
</comment>
<keyword evidence="1" id="KW-1133">Transmembrane helix</keyword>
<reference evidence="2 3" key="1">
    <citation type="submission" date="2018-06" db="EMBL/GenBank/DDBJ databases">
        <title>Genomic Encyclopedia of Archaeal and Bacterial Type Strains, Phase II (KMG-II): from individual species to whole genera.</title>
        <authorList>
            <person name="Goeker M."/>
        </authorList>
    </citation>
    <scope>NUCLEOTIDE SEQUENCE [LARGE SCALE GENOMIC DNA]</scope>
    <source>
        <strain evidence="2 3">DSM 23522</strain>
    </source>
</reference>
<sequence>MQFSFFYLYLYQMDYPWHLYLLASIYVLAGILHFIVPKIYLRIMPRYLPNHKLLVSLSGVAEIILGLGLCLPATKNYSIIGIILMLTVFLLVHFYMLSGEKESAGIPKWILILRIPLQFVLIYWAYSYLGL</sequence>
<keyword evidence="1" id="KW-0472">Membrane</keyword>
<feature type="transmembrane region" description="Helical" evidence="1">
    <location>
        <begin position="109"/>
        <end position="126"/>
    </location>
</feature>
<dbReference type="EMBL" id="QLLN01000012">
    <property type="protein sequence ID" value="RAJ05598.1"/>
    <property type="molecule type" value="Genomic_DNA"/>
</dbReference>
<dbReference type="PANTHER" id="PTHR36974">
    <property type="entry name" value="MEMBRANE PROTEIN-RELATED"/>
    <property type="match status" value="1"/>
</dbReference>
<gene>
    <name evidence="2" type="ORF">LV92_04306</name>
</gene>
<name>A0A327QNI2_9FLAO</name>
<feature type="transmembrane region" description="Helical" evidence="1">
    <location>
        <begin position="77"/>
        <end position="97"/>
    </location>
</feature>
<feature type="transmembrane region" description="Helical" evidence="1">
    <location>
        <begin position="53"/>
        <end position="71"/>
    </location>
</feature>
<keyword evidence="1" id="KW-0812">Transmembrane</keyword>
<dbReference type="PANTHER" id="PTHR36974:SF1">
    <property type="entry name" value="DOXX FAMILY MEMBRANE PROTEIN"/>
    <property type="match status" value="1"/>
</dbReference>
<dbReference type="Proteomes" id="UP000249696">
    <property type="component" value="Unassembled WGS sequence"/>
</dbReference>
<proteinExistence type="predicted"/>
<evidence type="ECO:0000256" key="1">
    <source>
        <dbReference type="SAM" id="Phobius"/>
    </source>
</evidence>
<feature type="transmembrane region" description="Helical" evidence="1">
    <location>
        <begin position="20"/>
        <end position="41"/>
    </location>
</feature>
<evidence type="ECO:0000313" key="2">
    <source>
        <dbReference type="EMBL" id="RAJ05598.1"/>
    </source>
</evidence>
<protein>
    <submittedName>
        <fullName evidence="2">Putative membrane protein</fullName>
    </submittedName>
</protein>
<organism evidence="2 3">
    <name type="scientific">Arenibacter echinorum</name>
    <dbReference type="NCBI Taxonomy" id="440515"/>
    <lineage>
        <taxon>Bacteria</taxon>
        <taxon>Pseudomonadati</taxon>
        <taxon>Bacteroidota</taxon>
        <taxon>Flavobacteriia</taxon>
        <taxon>Flavobacteriales</taxon>
        <taxon>Flavobacteriaceae</taxon>
        <taxon>Arenibacter</taxon>
    </lineage>
</organism>